<protein>
    <submittedName>
        <fullName evidence="3">Fibrocystin</fullName>
    </submittedName>
</protein>
<gene>
    <name evidence="3" type="ORF">Cadr_000021722</name>
</gene>
<name>A0A5N4CSC6_CAMDR</name>
<organism evidence="3 4">
    <name type="scientific">Camelus dromedarius</name>
    <name type="common">Dromedary</name>
    <name type="synonym">Arabian camel</name>
    <dbReference type="NCBI Taxonomy" id="9838"/>
    <lineage>
        <taxon>Eukaryota</taxon>
        <taxon>Metazoa</taxon>
        <taxon>Chordata</taxon>
        <taxon>Craniata</taxon>
        <taxon>Vertebrata</taxon>
        <taxon>Euteleostomi</taxon>
        <taxon>Mammalia</taxon>
        <taxon>Eutheria</taxon>
        <taxon>Laurasiatheria</taxon>
        <taxon>Artiodactyla</taxon>
        <taxon>Tylopoda</taxon>
        <taxon>Camelidae</taxon>
        <taxon>Camelus</taxon>
    </lineage>
</organism>
<reference evidence="3 4" key="1">
    <citation type="journal article" date="2019" name="Mol. Ecol. Resour.">
        <title>Improving Illumina assemblies with Hi-C and long reads: an example with the North African dromedary.</title>
        <authorList>
            <person name="Elbers J.P."/>
            <person name="Rogers M.F."/>
            <person name="Perelman P.L."/>
            <person name="Proskuryakova A.A."/>
            <person name="Serdyukova N.A."/>
            <person name="Johnson W.E."/>
            <person name="Horin P."/>
            <person name="Corander J."/>
            <person name="Murphy D."/>
            <person name="Burger P.A."/>
        </authorList>
    </citation>
    <scope>NUCLEOTIDE SEQUENCE [LARGE SCALE GENOMIC DNA]</scope>
    <source>
        <strain evidence="3">Drom800</strain>
        <tissue evidence="3">Blood</tissue>
    </source>
</reference>
<dbReference type="InterPro" id="IPR055401">
    <property type="entry name" value="CEMIP_beta-hel_dom"/>
</dbReference>
<comment type="caution">
    <text evidence="3">The sequence shown here is derived from an EMBL/GenBank/DDBJ whole genome shotgun (WGS) entry which is preliminary data.</text>
</comment>
<dbReference type="Pfam" id="PF24606">
    <property type="entry name" value="CEMIP_beta-hel"/>
    <property type="match status" value="1"/>
</dbReference>
<evidence type="ECO:0000313" key="4">
    <source>
        <dbReference type="Proteomes" id="UP000299084"/>
    </source>
</evidence>
<dbReference type="Proteomes" id="UP000299084">
    <property type="component" value="Unassembled WGS sequence"/>
</dbReference>
<dbReference type="PANTHER" id="PTHR46769">
    <property type="entry name" value="POLYCYSTIC KIDNEY AND HEPATIC DISEASE 1 (AUTOSOMAL RECESSIVE)-LIKE 1"/>
    <property type="match status" value="1"/>
</dbReference>
<keyword evidence="4" id="KW-1185">Reference proteome</keyword>
<dbReference type="EMBL" id="JWIN03000020">
    <property type="protein sequence ID" value="KAB1261748.1"/>
    <property type="molecule type" value="Genomic_DNA"/>
</dbReference>
<dbReference type="InterPro" id="IPR052387">
    <property type="entry name" value="Fibrocystin"/>
</dbReference>
<feature type="domain" description="CEMIP beta-helix" evidence="2">
    <location>
        <begin position="2"/>
        <end position="38"/>
    </location>
</feature>
<evidence type="ECO:0000313" key="3">
    <source>
        <dbReference type="EMBL" id="KAB1261748.1"/>
    </source>
</evidence>
<proteinExistence type="predicted"/>
<sequence length="41" mass="4519">MQGCTVWCSFSRGLSMSRTSGLRVDNNVFYNILGHALLVGK</sequence>
<accession>A0A5N4CSC6</accession>
<dbReference type="AlphaFoldDB" id="A0A5N4CSC6"/>
<dbReference type="PANTHER" id="PTHR46769:SF1">
    <property type="entry name" value="FIBROCYSTIN"/>
    <property type="match status" value="1"/>
</dbReference>
<keyword evidence="1" id="KW-0732">Signal</keyword>
<evidence type="ECO:0000256" key="1">
    <source>
        <dbReference type="ARBA" id="ARBA00022729"/>
    </source>
</evidence>
<evidence type="ECO:0000259" key="2">
    <source>
        <dbReference type="Pfam" id="PF24606"/>
    </source>
</evidence>